<sequence length="54" mass="6119">MLRERDVEEMLSNGSSSCQDKNAKQEEADQTEPLIQGTGKRLDHLVQSFPKITE</sequence>
<organism evidence="2">
    <name type="scientific">Brassica oleracea</name>
    <name type="common">Wild cabbage</name>
    <dbReference type="NCBI Taxonomy" id="3712"/>
    <lineage>
        <taxon>Eukaryota</taxon>
        <taxon>Viridiplantae</taxon>
        <taxon>Streptophyta</taxon>
        <taxon>Embryophyta</taxon>
        <taxon>Tracheophyta</taxon>
        <taxon>Spermatophyta</taxon>
        <taxon>Magnoliopsida</taxon>
        <taxon>eudicotyledons</taxon>
        <taxon>Gunneridae</taxon>
        <taxon>Pentapetalae</taxon>
        <taxon>rosids</taxon>
        <taxon>malvids</taxon>
        <taxon>Brassicales</taxon>
        <taxon>Brassicaceae</taxon>
        <taxon>Brassiceae</taxon>
        <taxon>Brassica</taxon>
    </lineage>
</organism>
<evidence type="ECO:0000313" key="2">
    <source>
        <dbReference type="EMBL" id="VDD20291.1"/>
    </source>
</evidence>
<dbReference type="EMBL" id="LR031874">
    <property type="protein sequence ID" value="VDD20291.1"/>
    <property type="molecule type" value="Genomic_DNA"/>
</dbReference>
<gene>
    <name evidence="2" type="ORF">BOLC2T07153H</name>
</gene>
<reference evidence="2" key="1">
    <citation type="submission" date="2018-11" db="EMBL/GenBank/DDBJ databases">
        <authorList>
            <consortium name="Genoscope - CEA"/>
            <person name="William W."/>
        </authorList>
    </citation>
    <scope>NUCLEOTIDE SEQUENCE</scope>
</reference>
<evidence type="ECO:0000256" key="1">
    <source>
        <dbReference type="SAM" id="MobiDB-lite"/>
    </source>
</evidence>
<feature type="region of interest" description="Disordered" evidence="1">
    <location>
        <begin position="1"/>
        <end position="40"/>
    </location>
</feature>
<accession>A0A3P6DAR4</accession>
<protein>
    <submittedName>
        <fullName evidence="2">Uncharacterized protein</fullName>
    </submittedName>
</protein>
<dbReference type="AlphaFoldDB" id="A0A3P6DAR4"/>
<proteinExistence type="predicted"/>
<name>A0A3P6DAR4_BRAOL</name>